<dbReference type="EMBL" id="QJTD01000003">
    <property type="protein sequence ID" value="PYE81155.1"/>
    <property type="molecule type" value="Genomic_DNA"/>
</dbReference>
<evidence type="ECO:0000313" key="2">
    <source>
        <dbReference type="Proteomes" id="UP000248054"/>
    </source>
</evidence>
<proteinExistence type="predicted"/>
<comment type="caution">
    <text evidence="1">The sequence shown here is derived from an EMBL/GenBank/DDBJ whole genome shotgun (WGS) entry which is preliminary data.</text>
</comment>
<sequence length="217" mass="25735">MVNLTATATSCITLAVILMKSRTEKEKYEKFIERLNDFKSERLIKILHRGFSKEFGFDKFNLNPKYHSLNDFAKLLFYYGDKSKYFWEQMNGRDFGLNEINNEIFIYIFEIFNEIVKNPTKTGTKRFIDKNKKLFEFFKNDSNKNLFIKEIEKISNKEKLELRNYYFRVIHQLGETKFKNQSLLVSSSESNSVAKNGFSKNEIVISLVLMKMNKSLL</sequence>
<keyword evidence="2" id="KW-1185">Reference proteome</keyword>
<dbReference type="Proteomes" id="UP000248054">
    <property type="component" value="Unassembled WGS sequence"/>
</dbReference>
<protein>
    <submittedName>
        <fullName evidence="1">Uncharacterized protein</fullName>
    </submittedName>
</protein>
<accession>A0A2V4XEG7</accession>
<evidence type="ECO:0000313" key="1">
    <source>
        <dbReference type="EMBL" id="PYE81155.1"/>
    </source>
</evidence>
<reference evidence="1 2" key="1">
    <citation type="submission" date="2018-06" db="EMBL/GenBank/DDBJ databases">
        <title>Genomic Encyclopedia of Type Strains, Phase III (KMG-III): the genomes of soil and plant-associated and newly described type strains.</title>
        <authorList>
            <person name="Whitman W."/>
        </authorList>
    </citation>
    <scope>NUCLEOTIDE SEQUENCE [LARGE SCALE GENOMIC DNA]</scope>
    <source>
        <strain evidence="1 2">CECT 7945</strain>
    </source>
</reference>
<dbReference type="AlphaFoldDB" id="A0A2V4XEG7"/>
<organism evidence="1 2">
    <name type="scientific">Winogradskyella epiphytica</name>
    <dbReference type="NCBI Taxonomy" id="262005"/>
    <lineage>
        <taxon>Bacteria</taxon>
        <taxon>Pseudomonadati</taxon>
        <taxon>Bacteroidota</taxon>
        <taxon>Flavobacteriia</taxon>
        <taxon>Flavobacteriales</taxon>
        <taxon>Flavobacteriaceae</taxon>
        <taxon>Winogradskyella</taxon>
    </lineage>
</organism>
<name>A0A2V4XEG7_9FLAO</name>
<gene>
    <name evidence="1" type="ORF">DFQ11_103236</name>
</gene>